<dbReference type="AlphaFoldDB" id="A0A6G1JEN3"/>
<protein>
    <submittedName>
        <fullName evidence="2">Uncharacterized protein</fullName>
    </submittedName>
</protein>
<keyword evidence="3" id="KW-1185">Reference proteome</keyword>
<dbReference type="EMBL" id="MU005573">
    <property type="protein sequence ID" value="KAF2688635.1"/>
    <property type="molecule type" value="Genomic_DNA"/>
</dbReference>
<dbReference type="Proteomes" id="UP000799291">
    <property type="component" value="Unassembled WGS sequence"/>
</dbReference>
<feature type="region of interest" description="Disordered" evidence="1">
    <location>
        <begin position="115"/>
        <end position="135"/>
    </location>
</feature>
<accession>A0A6G1JEN3</accession>
<evidence type="ECO:0000313" key="3">
    <source>
        <dbReference type="Proteomes" id="UP000799291"/>
    </source>
</evidence>
<gene>
    <name evidence="2" type="ORF">K458DRAFT_150371</name>
</gene>
<evidence type="ECO:0000313" key="2">
    <source>
        <dbReference type="EMBL" id="KAF2688635.1"/>
    </source>
</evidence>
<reference evidence="2" key="1">
    <citation type="journal article" date="2020" name="Stud. Mycol.">
        <title>101 Dothideomycetes genomes: a test case for predicting lifestyles and emergence of pathogens.</title>
        <authorList>
            <person name="Haridas S."/>
            <person name="Albert R."/>
            <person name="Binder M."/>
            <person name="Bloem J."/>
            <person name="Labutti K."/>
            <person name="Salamov A."/>
            <person name="Andreopoulos B."/>
            <person name="Baker S."/>
            <person name="Barry K."/>
            <person name="Bills G."/>
            <person name="Bluhm B."/>
            <person name="Cannon C."/>
            <person name="Castanera R."/>
            <person name="Culley D."/>
            <person name="Daum C."/>
            <person name="Ezra D."/>
            <person name="Gonzalez J."/>
            <person name="Henrissat B."/>
            <person name="Kuo A."/>
            <person name="Liang C."/>
            <person name="Lipzen A."/>
            <person name="Lutzoni F."/>
            <person name="Magnuson J."/>
            <person name="Mondo S."/>
            <person name="Nolan M."/>
            <person name="Ohm R."/>
            <person name="Pangilinan J."/>
            <person name="Park H.-J."/>
            <person name="Ramirez L."/>
            <person name="Alfaro M."/>
            <person name="Sun H."/>
            <person name="Tritt A."/>
            <person name="Yoshinaga Y."/>
            <person name="Zwiers L.-H."/>
            <person name="Turgeon B."/>
            <person name="Goodwin S."/>
            <person name="Spatafora J."/>
            <person name="Crous P."/>
            <person name="Grigoriev I."/>
        </authorList>
    </citation>
    <scope>NUCLEOTIDE SEQUENCE</scope>
    <source>
        <strain evidence="2">CBS 122367</strain>
    </source>
</reference>
<evidence type="ECO:0000256" key="1">
    <source>
        <dbReference type="SAM" id="MobiDB-lite"/>
    </source>
</evidence>
<organism evidence="2 3">
    <name type="scientific">Lentithecium fluviatile CBS 122367</name>
    <dbReference type="NCBI Taxonomy" id="1168545"/>
    <lineage>
        <taxon>Eukaryota</taxon>
        <taxon>Fungi</taxon>
        <taxon>Dikarya</taxon>
        <taxon>Ascomycota</taxon>
        <taxon>Pezizomycotina</taxon>
        <taxon>Dothideomycetes</taxon>
        <taxon>Pleosporomycetidae</taxon>
        <taxon>Pleosporales</taxon>
        <taxon>Massarineae</taxon>
        <taxon>Lentitheciaceae</taxon>
        <taxon>Lentithecium</taxon>
    </lineage>
</organism>
<name>A0A6G1JEN3_9PLEO</name>
<sequence length="168" mass="17454">MNGKGRSGARGYCARTTIEASSQAACSTVLRVVPGAAMDHSNTQPTARPARNPSAVLHRHFGRAVVEGKCGSPCLCSEQSVDLPPTIGEMLRASIRPSLRACWMTSTGHSASALGALSTKSGPDNRGPRWPSAPTVTAHAEHRAVRVGRGAQVPRLHVTELVTGGALG</sequence>
<proteinExistence type="predicted"/>